<dbReference type="GO" id="GO:0000155">
    <property type="term" value="F:phosphorelay sensor kinase activity"/>
    <property type="evidence" value="ECO:0007669"/>
    <property type="project" value="UniProtKB-ARBA"/>
</dbReference>
<dbReference type="HOGENOM" id="CLU_378426_0_0_6"/>
<keyword evidence="4" id="KW-0597">Phosphoprotein</keyword>
<evidence type="ECO:0000256" key="4">
    <source>
        <dbReference type="PROSITE-ProRule" id="PRU00110"/>
    </source>
</evidence>
<evidence type="ECO:0000259" key="8">
    <source>
        <dbReference type="PROSITE" id="PS50894"/>
    </source>
</evidence>
<evidence type="ECO:0000256" key="1">
    <source>
        <dbReference type="ARBA" id="ARBA00000085"/>
    </source>
</evidence>
<keyword evidence="6" id="KW-0472">Membrane</keyword>
<keyword evidence="6" id="KW-0812">Transmembrane</keyword>
<dbReference type="EMBL" id="CP000513">
    <property type="protein sequence ID" value="ABQ13189.1"/>
    <property type="molecule type" value="Genomic_DNA"/>
</dbReference>
<dbReference type="Gene3D" id="3.30.565.10">
    <property type="entry name" value="Histidine kinase-like ATPase, C-terminal domain"/>
    <property type="match status" value="1"/>
</dbReference>
<reference evidence="9 10" key="1">
    <citation type="journal article" date="2007" name="Nat. Biotechnol.">
        <title>Genome sequence and identification of candidate vaccine antigens from the animal pathogen Dichelobacter nodosus.</title>
        <authorList>
            <person name="Myers G.S."/>
            <person name="Parker D."/>
            <person name="Al-Hasani K."/>
            <person name="Kennan R.M."/>
            <person name="Seemann T."/>
            <person name="Ren Q."/>
            <person name="Badger J.H."/>
            <person name="Selengut J.D."/>
            <person name="Deboy R.T."/>
            <person name="Tettelin H."/>
            <person name="Boyce J.D."/>
            <person name="McCarl V.P."/>
            <person name="Han X."/>
            <person name="Nelson W.C."/>
            <person name="Madupu R."/>
            <person name="Mohamoud Y."/>
            <person name="Holley T."/>
            <person name="Fedorova N."/>
            <person name="Khouri H."/>
            <person name="Bottomley S.P."/>
            <person name="Whittington R.J."/>
            <person name="Adler B."/>
            <person name="Songer J.G."/>
            <person name="Rood J.I."/>
            <person name="Paulsen I.T."/>
        </authorList>
    </citation>
    <scope>NUCLEOTIDE SEQUENCE [LARGE SCALE GENOMIC DNA]</scope>
    <source>
        <strain evidence="9 10">VCS1703A</strain>
    </source>
</reference>
<keyword evidence="6" id="KW-1133">Transmembrane helix</keyword>
<dbReference type="SUPFAM" id="SSF47226">
    <property type="entry name" value="Histidine-containing phosphotransfer domain, HPT domain"/>
    <property type="match status" value="1"/>
</dbReference>
<dbReference type="Proteomes" id="UP000000248">
    <property type="component" value="Chromosome"/>
</dbReference>
<evidence type="ECO:0000256" key="6">
    <source>
        <dbReference type="SAM" id="Phobius"/>
    </source>
</evidence>
<evidence type="ECO:0000313" key="10">
    <source>
        <dbReference type="Proteomes" id="UP000000248"/>
    </source>
</evidence>
<dbReference type="Pfam" id="PF02518">
    <property type="entry name" value="HATPase_c"/>
    <property type="match status" value="1"/>
</dbReference>
<dbReference type="PROSITE" id="PS50109">
    <property type="entry name" value="HIS_KIN"/>
    <property type="match status" value="1"/>
</dbReference>
<comment type="catalytic activity">
    <reaction evidence="1">
        <text>ATP + protein L-histidine = ADP + protein N-phospho-L-histidine.</text>
        <dbReference type="EC" id="2.7.13.3"/>
    </reaction>
</comment>
<dbReference type="Gene3D" id="3.30.450.20">
    <property type="entry name" value="PAS domain"/>
    <property type="match status" value="1"/>
</dbReference>
<feature type="transmembrane region" description="Helical" evidence="6">
    <location>
        <begin position="38"/>
        <end position="57"/>
    </location>
</feature>
<dbReference type="STRING" id="246195.DNO_0869"/>
<name>A5EYB5_DICNV</name>
<keyword evidence="9" id="KW-0808">Transferase</keyword>
<dbReference type="PROSITE" id="PS50894">
    <property type="entry name" value="HPT"/>
    <property type="match status" value="1"/>
</dbReference>
<organism evidence="9 10">
    <name type="scientific">Dichelobacter nodosus (strain VCS1703A)</name>
    <dbReference type="NCBI Taxonomy" id="246195"/>
    <lineage>
        <taxon>Bacteria</taxon>
        <taxon>Pseudomonadati</taxon>
        <taxon>Pseudomonadota</taxon>
        <taxon>Gammaproteobacteria</taxon>
        <taxon>Cardiobacteriales</taxon>
        <taxon>Cardiobacteriaceae</taxon>
        <taxon>Dichelobacter</taxon>
    </lineage>
</organism>
<feature type="domain" description="Histidine kinase" evidence="7">
    <location>
        <begin position="599"/>
        <end position="734"/>
    </location>
</feature>
<accession>A5EYB5</accession>
<feature type="region of interest" description="Disordered" evidence="5">
    <location>
        <begin position="1"/>
        <end position="23"/>
    </location>
</feature>
<dbReference type="Pfam" id="PF01627">
    <property type="entry name" value="Hpt"/>
    <property type="match status" value="1"/>
</dbReference>
<dbReference type="InterPro" id="IPR003594">
    <property type="entry name" value="HATPase_dom"/>
</dbReference>
<dbReference type="InterPro" id="IPR008207">
    <property type="entry name" value="Sig_transdc_His_kin_Hpt_dom"/>
</dbReference>
<evidence type="ECO:0000313" key="9">
    <source>
        <dbReference type="EMBL" id="ABQ13189.1"/>
    </source>
</evidence>
<protein>
    <recommendedName>
        <fullName evidence="2">histidine kinase</fullName>
        <ecNumber evidence="2">2.7.13.3</ecNumber>
    </recommendedName>
</protein>
<dbReference type="PANTHER" id="PTHR43395">
    <property type="entry name" value="SENSOR HISTIDINE KINASE CHEA"/>
    <property type="match status" value="1"/>
</dbReference>
<dbReference type="SMART" id="SM00387">
    <property type="entry name" value="HATPase_c"/>
    <property type="match status" value="1"/>
</dbReference>
<dbReference type="CDD" id="cd00088">
    <property type="entry name" value="HPT"/>
    <property type="match status" value="1"/>
</dbReference>
<dbReference type="Gene3D" id="1.20.120.160">
    <property type="entry name" value="HPT domain"/>
    <property type="match status" value="1"/>
</dbReference>
<dbReference type="PRINTS" id="PR00344">
    <property type="entry name" value="BCTRLSENSOR"/>
</dbReference>
<dbReference type="SUPFAM" id="SSF55874">
    <property type="entry name" value="ATPase domain of HSP90 chaperone/DNA topoisomerase II/histidine kinase"/>
    <property type="match status" value="1"/>
</dbReference>
<dbReference type="PANTHER" id="PTHR43395:SF10">
    <property type="entry name" value="CHEMOTAXIS PROTEIN CHEA"/>
    <property type="match status" value="1"/>
</dbReference>
<feature type="modified residue" description="Phosphohistidine" evidence="4">
    <location>
        <position position="463"/>
    </location>
</feature>
<gene>
    <name evidence="9" type="ordered locus">DNO_0869</name>
</gene>
<keyword evidence="10" id="KW-1185">Reference proteome</keyword>
<sequence>MAFKFGRKKADDNSAAPERVSESSLSNEVVHQGTLRRYMGLIISILGLVLLFAVVIVQDMRIANHARANTAQIQAAQKINQYSREIIRDIFDAQASYGEDTNSPHMRSLLTRMQNNTDGFTKIIATLKDGGTDTQLDGSTARIEANKNEEVKKYLATIDEYWKPLQEKLQAYLAVADDIMSDSSDELESAMTQAKTSNLNLTESADGVIRTVQQEVTKNAKFQSQLQSGAIAAVIIYFLFITYFVIYRSLSKADREAAIARRETDEIMGSVQEGLFLIGEDLRVGHQQSNALKTILPGVEMGGQDFEAVLDNVLSKTDIENTKSYIRQLFKPRVKESLIKSLNPLNRIQVFIDDKQGGLNDRFLRFDFNRVFEDKEIKRVLVSVTDITESVLLEQRLEKEREQNNRQVEMLVKVLRVDPDILAGYMRRGDEVAEKINTILRNPNARGSHGLRAKIDEIFREIHAFKGESSALEFDRFVVIAEEMENKLKELRGQQELAGDDFLAVAVSLDAMMEQLNITRSLQQRLITHATQGAGGDEAKTLQNAAAQMHHGDIDQYLKQYAEQVAERNYKLVEAVVEGFSKAPFDEKKMDMIKSVAVQLIRNAMVHGIETPEARKAKGKSRQGHLGVSLIARDGFYDLIVEDDGKGIDIEAIRDKLRQLPDFNKNPDEMTREELYRAIFVTGMSTATMSTEDAGRGVGMDVVRDRIKSLNGKLAIKSEPGQFTRFTIRLIATGK</sequence>
<evidence type="ECO:0000256" key="5">
    <source>
        <dbReference type="SAM" id="MobiDB-lite"/>
    </source>
</evidence>
<evidence type="ECO:0000256" key="3">
    <source>
        <dbReference type="ARBA" id="ARBA00023012"/>
    </source>
</evidence>
<dbReference type="InterPro" id="IPR051315">
    <property type="entry name" value="Bact_Chemotaxis_CheA"/>
</dbReference>
<dbReference type="InterPro" id="IPR036641">
    <property type="entry name" value="HPT_dom_sf"/>
</dbReference>
<evidence type="ECO:0000259" key="7">
    <source>
        <dbReference type="PROSITE" id="PS50109"/>
    </source>
</evidence>
<dbReference type="eggNOG" id="COG0643">
    <property type="taxonomic scope" value="Bacteria"/>
</dbReference>
<dbReference type="RefSeq" id="WP_012031190.1">
    <property type="nucleotide sequence ID" value="NC_009446.1"/>
</dbReference>
<keyword evidence="3" id="KW-0902">Two-component regulatory system</keyword>
<proteinExistence type="predicted"/>
<dbReference type="InterPro" id="IPR036890">
    <property type="entry name" value="HATPase_C_sf"/>
</dbReference>
<dbReference type="InterPro" id="IPR005467">
    <property type="entry name" value="His_kinase_dom"/>
</dbReference>
<feature type="domain" description="HPt" evidence="8">
    <location>
        <begin position="414"/>
        <end position="526"/>
    </location>
</feature>
<dbReference type="KEGG" id="dno:DNO_0869"/>
<dbReference type="InterPro" id="IPR004358">
    <property type="entry name" value="Sig_transdc_His_kin-like_C"/>
</dbReference>
<dbReference type="EC" id="2.7.13.3" evidence="2"/>
<dbReference type="AlphaFoldDB" id="A5EYB5"/>
<dbReference type="OrthoDB" id="9803176at2"/>
<keyword evidence="9" id="KW-0418">Kinase</keyword>
<evidence type="ECO:0000256" key="2">
    <source>
        <dbReference type="ARBA" id="ARBA00012438"/>
    </source>
</evidence>
<feature type="transmembrane region" description="Helical" evidence="6">
    <location>
        <begin position="228"/>
        <end position="246"/>
    </location>
</feature>